<protein>
    <recommendedName>
        <fullName evidence="1">Spermatogenesis-associated protein 20-like TRX domain-containing protein</fullName>
    </recommendedName>
</protein>
<dbReference type="Gene3D" id="3.40.30.10">
    <property type="entry name" value="Glutaredoxin"/>
    <property type="match status" value="1"/>
</dbReference>
<dbReference type="InterPro" id="IPR024705">
    <property type="entry name" value="Ssp411"/>
</dbReference>
<proteinExistence type="predicted"/>
<feature type="non-terminal residue" evidence="2">
    <location>
        <position position="87"/>
    </location>
</feature>
<dbReference type="Pfam" id="PF03190">
    <property type="entry name" value="Thioredox_DsbH"/>
    <property type="match status" value="1"/>
</dbReference>
<evidence type="ECO:0000259" key="1">
    <source>
        <dbReference type="Pfam" id="PF03190"/>
    </source>
</evidence>
<accession>X1B0K1</accession>
<organism evidence="2">
    <name type="scientific">marine sediment metagenome</name>
    <dbReference type="NCBI Taxonomy" id="412755"/>
    <lineage>
        <taxon>unclassified sequences</taxon>
        <taxon>metagenomes</taxon>
        <taxon>ecological metagenomes</taxon>
    </lineage>
</organism>
<dbReference type="EMBL" id="BART01001259">
    <property type="protein sequence ID" value="GAG65516.1"/>
    <property type="molecule type" value="Genomic_DNA"/>
</dbReference>
<evidence type="ECO:0000313" key="2">
    <source>
        <dbReference type="EMBL" id="GAG65516.1"/>
    </source>
</evidence>
<comment type="caution">
    <text evidence="2">The sequence shown here is derived from an EMBL/GenBank/DDBJ whole genome shotgun (WGS) entry which is preliminary data.</text>
</comment>
<name>X1B0K1_9ZZZZ</name>
<dbReference type="PANTHER" id="PTHR42899">
    <property type="entry name" value="SPERMATOGENESIS-ASSOCIATED PROTEIN 20"/>
    <property type="match status" value="1"/>
</dbReference>
<dbReference type="InterPro" id="IPR004879">
    <property type="entry name" value="Ssp411-like_TRX"/>
</dbReference>
<dbReference type="AlphaFoldDB" id="X1B0K1"/>
<reference evidence="2" key="1">
    <citation type="journal article" date="2014" name="Front. Microbiol.">
        <title>High frequency of phylogenetically diverse reductive dehalogenase-homologous genes in deep subseafloor sedimentary metagenomes.</title>
        <authorList>
            <person name="Kawai M."/>
            <person name="Futagami T."/>
            <person name="Toyoda A."/>
            <person name="Takaki Y."/>
            <person name="Nishi S."/>
            <person name="Hori S."/>
            <person name="Arai W."/>
            <person name="Tsubouchi T."/>
            <person name="Morono Y."/>
            <person name="Uchiyama I."/>
            <person name="Ito T."/>
            <person name="Fujiyama A."/>
            <person name="Inagaki F."/>
            <person name="Takami H."/>
        </authorList>
    </citation>
    <scope>NUCLEOTIDE SEQUENCE</scope>
    <source>
        <strain evidence="2">Expedition CK06-06</strain>
    </source>
</reference>
<dbReference type="SUPFAM" id="SSF52833">
    <property type="entry name" value="Thioredoxin-like"/>
    <property type="match status" value="1"/>
</dbReference>
<dbReference type="InterPro" id="IPR036249">
    <property type="entry name" value="Thioredoxin-like_sf"/>
</dbReference>
<gene>
    <name evidence="2" type="ORF">S01H4_04632</name>
</gene>
<sequence>MRGRGKDLSVRVLIALSAASFGLTVLTMCGESMAQDSNLSTDKVYNRLQFEKSPYLLQHAANPVDWYPWGPEAFEKARKENRPIFLS</sequence>
<feature type="domain" description="Spermatogenesis-associated protein 20-like TRX" evidence="1">
    <location>
        <begin position="46"/>
        <end position="87"/>
    </location>
</feature>
<dbReference type="PANTHER" id="PTHR42899:SF1">
    <property type="entry name" value="SPERMATOGENESIS-ASSOCIATED PROTEIN 20"/>
    <property type="match status" value="1"/>
</dbReference>